<dbReference type="RefSeq" id="WP_169249752.1">
    <property type="nucleotide sequence ID" value="NZ_SPMZ01000050.1"/>
</dbReference>
<dbReference type="SMART" id="SM00506">
    <property type="entry name" value="A1pp"/>
    <property type="match status" value="1"/>
</dbReference>
<feature type="domain" description="Macro" evidence="1">
    <location>
        <begin position="132"/>
        <end position="325"/>
    </location>
</feature>
<dbReference type="PANTHER" id="PTHR11106">
    <property type="entry name" value="GANGLIOSIDE INDUCED DIFFERENTIATION ASSOCIATED PROTEIN 2-RELATED"/>
    <property type="match status" value="1"/>
</dbReference>
<dbReference type="InterPro" id="IPR002589">
    <property type="entry name" value="Macro_dom"/>
</dbReference>
<evidence type="ECO:0000313" key="2">
    <source>
        <dbReference type="EMBL" id="NMQ20486.1"/>
    </source>
</evidence>
<sequence length="331" mass="36766">MKTNSASDGDRLTATSSRFEPSRVTPLDLDDYRWLVRLDEPFTAPPPAPVAADRRAVLVDELLAYLHAERGETGSGDGSSEDQKRRLLRALLTVRGPDPLPDWFHDRLDRLLRREVLDRGVTDIANLPRLPRDWLGADRDTATAAILWRGDITTLNADAIVNAANAQMLGCFQPFHACIDNAIHSVAGPRVREDCDKIMQRQGGAEGTGWAKVTRAYNLPSRYILHTVGPIVAPDRLRPEHERLLAACYRSCLDLASRVPNIRSVAFCGISTGVFGFPREPAARVALRAIGNWLDEHPGVIDLIVLNVFSQDDLQIYQRLLRGEGTEETHV</sequence>
<keyword evidence="2" id="KW-0378">Hydrolase</keyword>
<dbReference type="PANTHER" id="PTHR11106:SF27">
    <property type="entry name" value="MACRO DOMAIN-CONTAINING PROTEIN"/>
    <property type="match status" value="1"/>
</dbReference>
<reference evidence="2 3" key="1">
    <citation type="submission" date="2019-03" db="EMBL/GenBank/DDBJ databases">
        <title>Metabolic reconstructions from genomes of highly enriched 'Candidatus Accumulibacter' and 'Candidatus Competibacter' bioreactor populations.</title>
        <authorList>
            <person name="Annavajhala M.K."/>
            <person name="Welles L."/>
            <person name="Abbas B."/>
            <person name="Sorokin D."/>
            <person name="Park H."/>
            <person name="Van Loosdrecht M."/>
            <person name="Chandran K."/>
        </authorList>
    </citation>
    <scope>NUCLEOTIDE SEQUENCE [LARGE SCALE GENOMIC DNA]</scope>
    <source>
        <strain evidence="2 3">SBR_G</strain>
    </source>
</reference>
<dbReference type="Pfam" id="PF01661">
    <property type="entry name" value="Macro"/>
    <property type="match status" value="1"/>
</dbReference>
<gene>
    <name evidence="2" type="ORF">E4P82_15570</name>
</gene>
<dbReference type="InterPro" id="IPR043472">
    <property type="entry name" value="Macro_dom-like"/>
</dbReference>
<dbReference type="NCBIfam" id="NF003163">
    <property type="entry name" value="PRK04143.1"/>
    <property type="match status" value="1"/>
</dbReference>
<dbReference type="Gene3D" id="3.40.220.10">
    <property type="entry name" value="Leucine Aminopeptidase, subunit E, domain 1"/>
    <property type="match status" value="1"/>
</dbReference>
<dbReference type="PROSITE" id="PS51154">
    <property type="entry name" value="MACRO"/>
    <property type="match status" value="1"/>
</dbReference>
<dbReference type="CDD" id="cd02908">
    <property type="entry name" value="Macro_OAADPr_deacetylase"/>
    <property type="match status" value="1"/>
</dbReference>
<name>A0ABX1TM51_9GAMM</name>
<organism evidence="2 3">
    <name type="scientific">Candidatus Competibacter phosphatis</name>
    <dbReference type="NCBI Taxonomy" id="221280"/>
    <lineage>
        <taxon>Bacteria</taxon>
        <taxon>Pseudomonadati</taxon>
        <taxon>Pseudomonadota</taxon>
        <taxon>Gammaproteobacteria</taxon>
        <taxon>Candidatus Competibacteraceae</taxon>
        <taxon>Candidatus Competibacter</taxon>
    </lineage>
</organism>
<dbReference type="EMBL" id="SPMZ01000050">
    <property type="protein sequence ID" value="NMQ20486.1"/>
    <property type="molecule type" value="Genomic_DNA"/>
</dbReference>
<evidence type="ECO:0000313" key="3">
    <source>
        <dbReference type="Proteomes" id="UP000760480"/>
    </source>
</evidence>
<comment type="caution">
    <text evidence="2">The sequence shown here is derived from an EMBL/GenBank/DDBJ whole genome shotgun (WGS) entry which is preliminary data.</text>
</comment>
<dbReference type="SUPFAM" id="SSF52949">
    <property type="entry name" value="Macro domain-like"/>
    <property type="match status" value="1"/>
</dbReference>
<accession>A0ABX1TM51</accession>
<protein>
    <submittedName>
        <fullName evidence="2">Protein-ADP-ribose hydrolase</fullName>
    </submittedName>
</protein>
<dbReference type="GO" id="GO:0016787">
    <property type="term" value="F:hydrolase activity"/>
    <property type="evidence" value="ECO:0007669"/>
    <property type="project" value="UniProtKB-KW"/>
</dbReference>
<keyword evidence="3" id="KW-1185">Reference proteome</keyword>
<dbReference type="Proteomes" id="UP000760480">
    <property type="component" value="Unassembled WGS sequence"/>
</dbReference>
<proteinExistence type="predicted"/>
<evidence type="ECO:0000259" key="1">
    <source>
        <dbReference type="PROSITE" id="PS51154"/>
    </source>
</evidence>